<proteinExistence type="predicted"/>
<dbReference type="EMBL" id="VCAU01000005">
    <property type="protein sequence ID" value="KAF9893949.1"/>
    <property type="molecule type" value="Genomic_DNA"/>
</dbReference>
<protein>
    <submittedName>
        <fullName evidence="1">Uncharacterized protein</fullName>
    </submittedName>
</protein>
<reference evidence="1" key="1">
    <citation type="journal article" date="2019" name="Beilstein J. Org. Chem.">
        <title>Nanangenines: drimane sesquiterpenoids as the dominant metabolite cohort of a novel Australian fungus, Aspergillus nanangensis.</title>
        <authorList>
            <person name="Lacey H.J."/>
            <person name="Gilchrist C.L.M."/>
            <person name="Crombie A."/>
            <person name="Kalaitzis J.A."/>
            <person name="Vuong D."/>
            <person name="Rutledge P.J."/>
            <person name="Turner P."/>
            <person name="Pitt J.I."/>
            <person name="Lacey E."/>
            <person name="Chooi Y.H."/>
            <person name="Piggott A.M."/>
        </authorList>
    </citation>
    <scope>NUCLEOTIDE SEQUENCE</scope>
    <source>
        <strain evidence="1">MST-FP2251</strain>
    </source>
</reference>
<gene>
    <name evidence="1" type="ORF">FE257_008920</name>
</gene>
<dbReference type="Proteomes" id="UP001194746">
    <property type="component" value="Unassembled WGS sequence"/>
</dbReference>
<evidence type="ECO:0000313" key="2">
    <source>
        <dbReference type="Proteomes" id="UP001194746"/>
    </source>
</evidence>
<reference evidence="1" key="2">
    <citation type="submission" date="2020-02" db="EMBL/GenBank/DDBJ databases">
        <authorList>
            <person name="Gilchrist C.L.M."/>
            <person name="Chooi Y.-H."/>
        </authorList>
    </citation>
    <scope>NUCLEOTIDE SEQUENCE</scope>
    <source>
        <strain evidence="1">MST-FP2251</strain>
    </source>
</reference>
<accession>A0AAD4CWE5</accession>
<keyword evidence="2" id="KW-1185">Reference proteome</keyword>
<sequence length="346" mass="39406">MSSFQPHANFYYLFIPLDVSRLDTDNKKKKEKKYTMQYNTAGFTNDIPAPYTGQTPQSVASLRLYRRLAHGKKALFAPSDTAAADYFIVNPIPQKQRRQWKPIFYRGDNPKYTPTSTVMGRAFRIGAWKSFHVQLGEGVREVQENERRKAAASKLRIKNKFRKTFGAQQKAPTEDLDQREVVGKVVEIPVRRAGFTRKVEFELGGVQYQWKGTRMYSASFMRGVKGWSQSLKLVRKHDNALIAGVDKRRWATFESSIRSEGPPNQSKRWTGTLYFYDPSAADAEYGVIPAIRVVDEDATTSHHVNEPSELTDAITITCWIVVEAEHRLRMLVLDYLQQAGKEGGGA</sequence>
<name>A0AAD4CWE5_ASPNN</name>
<dbReference type="AlphaFoldDB" id="A0AAD4CWE5"/>
<comment type="caution">
    <text evidence="1">The sequence shown here is derived from an EMBL/GenBank/DDBJ whole genome shotgun (WGS) entry which is preliminary data.</text>
</comment>
<evidence type="ECO:0000313" key="1">
    <source>
        <dbReference type="EMBL" id="KAF9893949.1"/>
    </source>
</evidence>
<organism evidence="1 2">
    <name type="scientific">Aspergillus nanangensis</name>
    <dbReference type="NCBI Taxonomy" id="2582783"/>
    <lineage>
        <taxon>Eukaryota</taxon>
        <taxon>Fungi</taxon>
        <taxon>Dikarya</taxon>
        <taxon>Ascomycota</taxon>
        <taxon>Pezizomycotina</taxon>
        <taxon>Eurotiomycetes</taxon>
        <taxon>Eurotiomycetidae</taxon>
        <taxon>Eurotiales</taxon>
        <taxon>Aspergillaceae</taxon>
        <taxon>Aspergillus</taxon>
        <taxon>Aspergillus subgen. Circumdati</taxon>
    </lineage>
</organism>